<dbReference type="GO" id="GO:0061709">
    <property type="term" value="P:reticulophagy"/>
    <property type="evidence" value="ECO:0007669"/>
    <property type="project" value="TreeGrafter"/>
</dbReference>
<evidence type="ECO:0000313" key="2">
    <source>
        <dbReference type="Proteomes" id="UP000268014"/>
    </source>
</evidence>
<dbReference type="STRING" id="6290.A0A0N4WQ20"/>
<protein>
    <submittedName>
        <fullName evidence="3">Cyclic nucleotide-binding domain-containing protein</fullName>
    </submittedName>
</protein>
<dbReference type="OrthoDB" id="5874534at2759"/>
<dbReference type="PANTHER" id="PTHR13222">
    <property type="entry name" value="RB1-INDUCIBLE COILED-COIL"/>
    <property type="match status" value="1"/>
</dbReference>
<dbReference type="WBParaSite" id="HPLM_0001350101-mRNA-1">
    <property type="protein sequence ID" value="HPLM_0001350101-mRNA-1"/>
    <property type="gene ID" value="HPLM_0001350101"/>
</dbReference>
<name>A0A0N4WQ20_HAEPC</name>
<dbReference type="EMBL" id="UZAF01018231">
    <property type="protein sequence ID" value="VDO49425.1"/>
    <property type="molecule type" value="Genomic_DNA"/>
</dbReference>
<dbReference type="GO" id="GO:0060090">
    <property type="term" value="F:molecular adaptor activity"/>
    <property type="evidence" value="ECO:0007669"/>
    <property type="project" value="TreeGrafter"/>
</dbReference>
<dbReference type="GO" id="GO:0034045">
    <property type="term" value="C:phagophore assembly site membrane"/>
    <property type="evidence" value="ECO:0007669"/>
    <property type="project" value="TreeGrafter"/>
</dbReference>
<evidence type="ECO:0000313" key="1">
    <source>
        <dbReference type="EMBL" id="VDO49425.1"/>
    </source>
</evidence>
<reference evidence="3" key="1">
    <citation type="submission" date="2017-02" db="UniProtKB">
        <authorList>
            <consortium name="WormBaseParasite"/>
        </authorList>
    </citation>
    <scope>IDENTIFICATION</scope>
</reference>
<dbReference type="GO" id="GO:0034727">
    <property type="term" value="P:piecemeal microautophagy of the nucleus"/>
    <property type="evidence" value="ECO:0007669"/>
    <property type="project" value="TreeGrafter"/>
</dbReference>
<dbReference type="GO" id="GO:0019901">
    <property type="term" value="F:protein kinase binding"/>
    <property type="evidence" value="ECO:0007669"/>
    <property type="project" value="TreeGrafter"/>
</dbReference>
<dbReference type="AlphaFoldDB" id="A0A0N4WQ20"/>
<dbReference type="GO" id="GO:0034517">
    <property type="term" value="P:ribophagy"/>
    <property type="evidence" value="ECO:0007669"/>
    <property type="project" value="TreeGrafter"/>
</dbReference>
<accession>A0A0N4WQ20</accession>
<dbReference type="GO" id="GO:0000422">
    <property type="term" value="P:autophagy of mitochondrion"/>
    <property type="evidence" value="ECO:0007669"/>
    <property type="project" value="TreeGrafter"/>
</dbReference>
<sequence>MHATPTVGAPPPTDVCLILLGTWPTHPMLDPVSQGRSKGRDSICLVVSHCIFLRSTFKEAPIMYATAVTEIVRRRTFQREFNSWFSVHVNKCCSLYDEESSTRAEFSTKMEKHFLRVLFHEASQKSILKNFPRVAEETCYQSSLYDLQHIGSSSASSWC</sequence>
<evidence type="ECO:0000313" key="3">
    <source>
        <dbReference type="WBParaSite" id="HPLM_0001350101-mRNA-1"/>
    </source>
</evidence>
<keyword evidence="2" id="KW-1185">Reference proteome</keyword>
<dbReference type="GO" id="GO:1990316">
    <property type="term" value="C:Atg1/ULK1 kinase complex"/>
    <property type="evidence" value="ECO:0007669"/>
    <property type="project" value="TreeGrafter"/>
</dbReference>
<dbReference type="GO" id="GO:0061723">
    <property type="term" value="P:glycophagy"/>
    <property type="evidence" value="ECO:0007669"/>
    <property type="project" value="TreeGrafter"/>
</dbReference>
<proteinExistence type="predicted"/>
<dbReference type="InterPro" id="IPR040040">
    <property type="entry name" value="ATG11"/>
</dbReference>
<dbReference type="GO" id="GO:0000045">
    <property type="term" value="P:autophagosome assembly"/>
    <property type="evidence" value="ECO:0007669"/>
    <property type="project" value="InterPro"/>
</dbReference>
<organism evidence="3">
    <name type="scientific">Haemonchus placei</name>
    <name type="common">Barber's pole worm</name>
    <dbReference type="NCBI Taxonomy" id="6290"/>
    <lineage>
        <taxon>Eukaryota</taxon>
        <taxon>Metazoa</taxon>
        <taxon>Ecdysozoa</taxon>
        <taxon>Nematoda</taxon>
        <taxon>Chromadorea</taxon>
        <taxon>Rhabditida</taxon>
        <taxon>Rhabditina</taxon>
        <taxon>Rhabditomorpha</taxon>
        <taxon>Strongyloidea</taxon>
        <taxon>Trichostrongylidae</taxon>
        <taxon>Haemonchus</taxon>
    </lineage>
</organism>
<dbReference type="Proteomes" id="UP000268014">
    <property type="component" value="Unassembled WGS sequence"/>
</dbReference>
<gene>
    <name evidence="1" type="ORF">HPLM_LOCUS13496</name>
</gene>
<dbReference type="PANTHER" id="PTHR13222:SF1">
    <property type="entry name" value="RB1-INDUCIBLE COILED-COIL PROTEIN 1"/>
    <property type="match status" value="1"/>
</dbReference>
<reference evidence="1 2" key="2">
    <citation type="submission" date="2018-11" db="EMBL/GenBank/DDBJ databases">
        <authorList>
            <consortium name="Pathogen Informatics"/>
        </authorList>
    </citation>
    <scope>NUCLEOTIDE SEQUENCE [LARGE SCALE GENOMIC DNA]</scope>
    <source>
        <strain evidence="1 2">MHpl1</strain>
    </source>
</reference>